<keyword evidence="2" id="KW-0812">Transmembrane</keyword>
<feature type="region of interest" description="Disordered" evidence="1">
    <location>
        <begin position="76"/>
        <end position="145"/>
    </location>
</feature>
<keyword evidence="2" id="KW-1133">Transmembrane helix</keyword>
<feature type="compositionally biased region" description="Polar residues" evidence="1">
    <location>
        <begin position="125"/>
        <end position="134"/>
    </location>
</feature>
<evidence type="ECO:0000313" key="3">
    <source>
        <dbReference type="EMBL" id="THU95552.1"/>
    </source>
</evidence>
<feature type="transmembrane region" description="Helical" evidence="2">
    <location>
        <begin position="12"/>
        <end position="38"/>
    </location>
</feature>
<sequence>MSTASGARLSFPALVGLFTVFGVLACMVLAVSFSMFYYSADLHRSGDVEKQLLEQTENYPPQKTTVPVYLTRSEPPSAAVTRGDLIDVKGGTPQVTKKPSQPPPPPPHRPVSHRSDSDAAVIPTLSKNDPSSFPSGARAVGDRMTREEAETVLAKYRWLKQKDRATKQNLIDADLI</sequence>
<name>A0A4S8M0J3_DENBC</name>
<keyword evidence="4" id="KW-1185">Reference proteome</keyword>
<gene>
    <name evidence="3" type="ORF">K435DRAFT_778942</name>
</gene>
<evidence type="ECO:0000256" key="1">
    <source>
        <dbReference type="SAM" id="MobiDB-lite"/>
    </source>
</evidence>
<evidence type="ECO:0000256" key="2">
    <source>
        <dbReference type="SAM" id="Phobius"/>
    </source>
</evidence>
<dbReference type="Proteomes" id="UP000297245">
    <property type="component" value="Unassembled WGS sequence"/>
</dbReference>
<feature type="compositionally biased region" description="Pro residues" evidence="1">
    <location>
        <begin position="100"/>
        <end position="109"/>
    </location>
</feature>
<proteinExistence type="predicted"/>
<evidence type="ECO:0000313" key="4">
    <source>
        <dbReference type="Proteomes" id="UP000297245"/>
    </source>
</evidence>
<reference evidence="3 4" key="1">
    <citation type="journal article" date="2019" name="Nat. Ecol. Evol.">
        <title>Megaphylogeny resolves global patterns of mushroom evolution.</title>
        <authorList>
            <person name="Varga T."/>
            <person name="Krizsan K."/>
            <person name="Foldi C."/>
            <person name="Dima B."/>
            <person name="Sanchez-Garcia M."/>
            <person name="Sanchez-Ramirez S."/>
            <person name="Szollosi G.J."/>
            <person name="Szarkandi J.G."/>
            <person name="Papp V."/>
            <person name="Albert L."/>
            <person name="Andreopoulos W."/>
            <person name="Angelini C."/>
            <person name="Antonin V."/>
            <person name="Barry K.W."/>
            <person name="Bougher N.L."/>
            <person name="Buchanan P."/>
            <person name="Buyck B."/>
            <person name="Bense V."/>
            <person name="Catcheside P."/>
            <person name="Chovatia M."/>
            <person name="Cooper J."/>
            <person name="Damon W."/>
            <person name="Desjardin D."/>
            <person name="Finy P."/>
            <person name="Geml J."/>
            <person name="Haridas S."/>
            <person name="Hughes K."/>
            <person name="Justo A."/>
            <person name="Karasinski D."/>
            <person name="Kautmanova I."/>
            <person name="Kiss B."/>
            <person name="Kocsube S."/>
            <person name="Kotiranta H."/>
            <person name="LaButti K.M."/>
            <person name="Lechner B.E."/>
            <person name="Liimatainen K."/>
            <person name="Lipzen A."/>
            <person name="Lukacs Z."/>
            <person name="Mihaltcheva S."/>
            <person name="Morgado L.N."/>
            <person name="Niskanen T."/>
            <person name="Noordeloos M.E."/>
            <person name="Ohm R.A."/>
            <person name="Ortiz-Santana B."/>
            <person name="Ovrebo C."/>
            <person name="Racz N."/>
            <person name="Riley R."/>
            <person name="Savchenko A."/>
            <person name="Shiryaev A."/>
            <person name="Soop K."/>
            <person name="Spirin V."/>
            <person name="Szebenyi C."/>
            <person name="Tomsovsky M."/>
            <person name="Tulloss R.E."/>
            <person name="Uehling J."/>
            <person name="Grigoriev I.V."/>
            <person name="Vagvolgyi C."/>
            <person name="Papp T."/>
            <person name="Martin F.M."/>
            <person name="Miettinen O."/>
            <person name="Hibbett D.S."/>
            <person name="Nagy L.G."/>
        </authorList>
    </citation>
    <scope>NUCLEOTIDE SEQUENCE [LARGE SCALE GENOMIC DNA]</scope>
    <source>
        <strain evidence="3 4">CBS 962.96</strain>
    </source>
</reference>
<keyword evidence="2" id="KW-0472">Membrane</keyword>
<organism evidence="3 4">
    <name type="scientific">Dendrothele bispora (strain CBS 962.96)</name>
    <dbReference type="NCBI Taxonomy" id="1314807"/>
    <lineage>
        <taxon>Eukaryota</taxon>
        <taxon>Fungi</taxon>
        <taxon>Dikarya</taxon>
        <taxon>Basidiomycota</taxon>
        <taxon>Agaricomycotina</taxon>
        <taxon>Agaricomycetes</taxon>
        <taxon>Agaricomycetidae</taxon>
        <taxon>Agaricales</taxon>
        <taxon>Agaricales incertae sedis</taxon>
        <taxon>Dendrothele</taxon>
    </lineage>
</organism>
<dbReference type="EMBL" id="ML179197">
    <property type="protein sequence ID" value="THU95552.1"/>
    <property type="molecule type" value="Genomic_DNA"/>
</dbReference>
<protein>
    <submittedName>
        <fullName evidence="3">Uncharacterized protein</fullName>
    </submittedName>
</protein>
<dbReference type="AlphaFoldDB" id="A0A4S8M0J3"/>
<accession>A0A4S8M0J3</accession>